<dbReference type="PANTHER" id="PTHR16684">
    <property type="entry name" value="CENTROMERE PROTEIN C"/>
    <property type="match status" value="1"/>
</dbReference>
<dbReference type="GO" id="GO:0000776">
    <property type="term" value="C:kinetochore"/>
    <property type="evidence" value="ECO:0007669"/>
    <property type="project" value="InterPro"/>
</dbReference>
<feature type="region of interest" description="Disordered" evidence="4">
    <location>
        <begin position="215"/>
        <end position="238"/>
    </location>
</feature>
<gene>
    <name evidence="5" type="ORF">HS088_TW10G00705</name>
</gene>
<dbReference type="InterPro" id="IPR028386">
    <property type="entry name" value="CENP-C/Mif2/cnp3"/>
</dbReference>
<dbReference type="GO" id="GO:0051455">
    <property type="term" value="P:spindle attachment to meiosis I kinetochore"/>
    <property type="evidence" value="ECO:0007669"/>
    <property type="project" value="TreeGrafter"/>
</dbReference>
<name>A0A7J7D5W9_TRIWF</name>
<comment type="caution">
    <text evidence="5">The sequence shown here is derived from an EMBL/GenBank/DDBJ whole genome shotgun (WGS) entry which is preliminary data.</text>
</comment>
<evidence type="ECO:0000256" key="3">
    <source>
        <dbReference type="ARBA" id="ARBA00023242"/>
    </source>
</evidence>
<accession>A0A7J7D5W9</accession>
<dbReference type="EMBL" id="JAAARO010000010">
    <property type="protein sequence ID" value="KAF5741701.1"/>
    <property type="molecule type" value="Genomic_DNA"/>
</dbReference>
<dbReference type="GO" id="GO:0051382">
    <property type="term" value="P:kinetochore assembly"/>
    <property type="evidence" value="ECO:0007669"/>
    <property type="project" value="InterPro"/>
</dbReference>
<dbReference type="GO" id="GO:0019237">
    <property type="term" value="F:centromeric DNA binding"/>
    <property type="evidence" value="ECO:0007669"/>
    <property type="project" value="InterPro"/>
</dbReference>
<protein>
    <recommendedName>
        <fullName evidence="7">Centromere protein C</fullName>
    </recommendedName>
</protein>
<keyword evidence="3" id="KW-0539">Nucleus</keyword>
<comment type="similarity">
    <text evidence="2">Belongs to the CENP-C/MIF2 family.</text>
</comment>
<sequence length="671" mass="73511">MPMETLTQGSDLEDPLQGYTGLALCPRTLSSLPNQYPCNPADLHSAHEFLKSMPLGSSSKLLEQAKAIIDGSSSCPSEMIGHVSSNANNDVVLGKEVETHQERRPALGRKRARFSMKPNSSQPTVSLEPSLDIDKLKDPEEFFLAFERLENAKKELQKQTGSILVDSYQNDPAVAPRRRRQGILGRSVKYKHRQSTFMASQGTFEEDISILPDQSSQLRQPDPNSESPERELASSISKTEREVNQVLDKLLNGDYTELDGDGAVNVLQECLQIKPIDLEKLSLPDFLDIRRSDLKSSQGHVAKARNPLSDIHNLVKGITRKSSLEPKLADSLINSSASPTPPKSPFTSISLMKKRILQTNVSADPFSLDEIEGSPARSSLPLDSVEKDSHMVDTGKEASVSGKLESLTIEDDAGAADMSPPGVAIGDLTGPSDEFLNDWSSGPDSAADVGRSGSHSGLDDDNESSDMDNGVINDKLSRVDAEVHVRISVTHDLEGKTPVQDTTQEALPSALPNLSMDEMTMESSDITQPQMDKSGPAVVEKHLRDGTSKSPAVVSPEHEEQPSRVALNKKTKAKKRLQRESESMKLSRRQSLAVFGTLWEGGKRKSNRIKSRPLEYWKGERFLYGRIHDSLPTVIGRKYVSPAKGGGKPTVRVESFVSEKYKDLLDLAAQC</sequence>
<dbReference type="GO" id="GO:0005634">
    <property type="term" value="C:nucleus"/>
    <property type="evidence" value="ECO:0007669"/>
    <property type="project" value="UniProtKB-SubCell"/>
</dbReference>
<comment type="subcellular location">
    <subcellularLocation>
        <location evidence="1">Nucleus</location>
    </subcellularLocation>
</comment>
<evidence type="ECO:0000256" key="4">
    <source>
        <dbReference type="SAM" id="MobiDB-lite"/>
    </source>
</evidence>
<feature type="region of interest" description="Disordered" evidence="4">
    <location>
        <begin position="367"/>
        <end position="471"/>
    </location>
</feature>
<dbReference type="AlphaFoldDB" id="A0A7J7D5W9"/>
<feature type="compositionally biased region" description="Basic and acidic residues" evidence="4">
    <location>
        <begin position="384"/>
        <end position="396"/>
    </location>
</feature>
<dbReference type="GO" id="GO:0051315">
    <property type="term" value="P:attachment of mitotic spindle microtubules to kinetochore"/>
    <property type="evidence" value="ECO:0007669"/>
    <property type="project" value="TreeGrafter"/>
</dbReference>
<dbReference type="OrthoDB" id="1939643at2759"/>
<reference evidence="5 6" key="1">
    <citation type="journal article" date="2020" name="Nat. Commun.">
        <title>Genome of Tripterygium wilfordii and identification of cytochrome P450 involved in triptolide biosynthesis.</title>
        <authorList>
            <person name="Tu L."/>
            <person name="Su P."/>
            <person name="Zhang Z."/>
            <person name="Gao L."/>
            <person name="Wang J."/>
            <person name="Hu T."/>
            <person name="Zhou J."/>
            <person name="Zhang Y."/>
            <person name="Zhao Y."/>
            <person name="Liu Y."/>
            <person name="Song Y."/>
            <person name="Tong Y."/>
            <person name="Lu Y."/>
            <person name="Yang J."/>
            <person name="Xu C."/>
            <person name="Jia M."/>
            <person name="Peters R.J."/>
            <person name="Huang L."/>
            <person name="Gao W."/>
        </authorList>
    </citation>
    <scope>NUCLEOTIDE SEQUENCE [LARGE SCALE GENOMIC DNA]</scope>
    <source>
        <strain evidence="6">cv. XIE 37</strain>
        <tissue evidence="5">Leaf</tissue>
    </source>
</reference>
<organism evidence="5 6">
    <name type="scientific">Tripterygium wilfordii</name>
    <name type="common">Thunder God vine</name>
    <dbReference type="NCBI Taxonomy" id="458696"/>
    <lineage>
        <taxon>Eukaryota</taxon>
        <taxon>Viridiplantae</taxon>
        <taxon>Streptophyta</taxon>
        <taxon>Embryophyta</taxon>
        <taxon>Tracheophyta</taxon>
        <taxon>Spermatophyta</taxon>
        <taxon>Magnoliopsida</taxon>
        <taxon>eudicotyledons</taxon>
        <taxon>Gunneridae</taxon>
        <taxon>Pentapetalae</taxon>
        <taxon>rosids</taxon>
        <taxon>fabids</taxon>
        <taxon>Celastrales</taxon>
        <taxon>Celastraceae</taxon>
        <taxon>Tripterygium</taxon>
    </lineage>
</organism>
<proteinExistence type="inferred from homology"/>
<evidence type="ECO:0000313" key="6">
    <source>
        <dbReference type="Proteomes" id="UP000593562"/>
    </source>
</evidence>
<dbReference type="Proteomes" id="UP000593562">
    <property type="component" value="Unassembled WGS sequence"/>
</dbReference>
<feature type="region of interest" description="Disordered" evidence="4">
    <location>
        <begin position="543"/>
        <end position="565"/>
    </location>
</feature>
<dbReference type="PANTHER" id="PTHR16684:SF11">
    <property type="entry name" value="CENTROMERE PROTEIN C"/>
    <property type="match status" value="1"/>
</dbReference>
<dbReference type="FunCoup" id="A0A7J7D5W9">
    <property type="interactions" value="1562"/>
</dbReference>
<dbReference type="InParanoid" id="A0A7J7D5W9"/>
<evidence type="ECO:0000256" key="2">
    <source>
        <dbReference type="ARBA" id="ARBA00010291"/>
    </source>
</evidence>
<evidence type="ECO:0000256" key="1">
    <source>
        <dbReference type="ARBA" id="ARBA00004123"/>
    </source>
</evidence>
<keyword evidence="6" id="KW-1185">Reference proteome</keyword>
<evidence type="ECO:0008006" key="7">
    <source>
        <dbReference type="Google" id="ProtNLM"/>
    </source>
</evidence>
<feature type="compositionally biased region" description="Polar residues" evidence="4">
    <location>
        <begin position="215"/>
        <end position="226"/>
    </location>
</feature>
<feature type="compositionally biased region" description="Basic and acidic residues" evidence="4">
    <location>
        <begin position="227"/>
        <end position="238"/>
    </location>
</feature>
<evidence type="ECO:0000313" key="5">
    <source>
        <dbReference type="EMBL" id="KAF5741701.1"/>
    </source>
</evidence>